<evidence type="ECO:0000313" key="2">
    <source>
        <dbReference type="EMBL" id="KAF5382417.1"/>
    </source>
</evidence>
<reference evidence="2 3" key="1">
    <citation type="journal article" date="2020" name="ISME J.">
        <title>Uncovering the hidden diversity of litter-decomposition mechanisms in mushroom-forming fungi.</title>
        <authorList>
            <person name="Floudas D."/>
            <person name="Bentzer J."/>
            <person name="Ahren D."/>
            <person name="Johansson T."/>
            <person name="Persson P."/>
            <person name="Tunlid A."/>
        </authorList>
    </citation>
    <scope>NUCLEOTIDE SEQUENCE [LARGE SCALE GENOMIC DNA]</scope>
    <source>
        <strain evidence="2 3">CBS 661.87</strain>
    </source>
</reference>
<feature type="transmembrane region" description="Helical" evidence="1">
    <location>
        <begin position="20"/>
        <end position="45"/>
    </location>
</feature>
<evidence type="ECO:0000256" key="1">
    <source>
        <dbReference type="SAM" id="Phobius"/>
    </source>
</evidence>
<feature type="transmembrane region" description="Helical" evidence="1">
    <location>
        <begin position="170"/>
        <end position="190"/>
    </location>
</feature>
<feature type="transmembrane region" description="Helical" evidence="1">
    <location>
        <begin position="126"/>
        <end position="150"/>
    </location>
</feature>
<name>A0A8H5M6C9_9AGAR</name>
<feature type="transmembrane region" description="Helical" evidence="1">
    <location>
        <begin position="57"/>
        <end position="80"/>
    </location>
</feature>
<dbReference type="Proteomes" id="UP000565441">
    <property type="component" value="Unassembled WGS sequence"/>
</dbReference>
<gene>
    <name evidence="2" type="ORF">D9615_002976</name>
</gene>
<organism evidence="2 3">
    <name type="scientific">Tricholomella constricta</name>
    <dbReference type="NCBI Taxonomy" id="117010"/>
    <lineage>
        <taxon>Eukaryota</taxon>
        <taxon>Fungi</taxon>
        <taxon>Dikarya</taxon>
        <taxon>Basidiomycota</taxon>
        <taxon>Agaricomycotina</taxon>
        <taxon>Agaricomycetes</taxon>
        <taxon>Agaricomycetidae</taxon>
        <taxon>Agaricales</taxon>
        <taxon>Tricholomatineae</taxon>
        <taxon>Lyophyllaceae</taxon>
        <taxon>Tricholomella</taxon>
    </lineage>
</organism>
<dbReference type="PANTHER" id="PTHR40465:SF1">
    <property type="entry name" value="DUF6534 DOMAIN-CONTAINING PROTEIN"/>
    <property type="match status" value="1"/>
</dbReference>
<dbReference type="OrthoDB" id="3046149at2759"/>
<comment type="caution">
    <text evidence="2">The sequence shown here is derived from an EMBL/GenBank/DDBJ whole genome shotgun (WGS) entry which is preliminary data.</text>
</comment>
<keyword evidence="3" id="KW-1185">Reference proteome</keyword>
<feature type="transmembrane region" description="Helical" evidence="1">
    <location>
        <begin position="92"/>
        <end position="114"/>
    </location>
</feature>
<feature type="transmembrane region" description="Helical" evidence="1">
    <location>
        <begin position="211"/>
        <end position="232"/>
    </location>
</feature>
<protein>
    <submittedName>
        <fullName evidence="2">Uncharacterized protein</fullName>
    </submittedName>
</protein>
<dbReference type="PANTHER" id="PTHR40465">
    <property type="entry name" value="CHROMOSOME 1, WHOLE GENOME SHOTGUN SEQUENCE"/>
    <property type="match status" value="1"/>
</dbReference>
<proteinExistence type="predicted"/>
<accession>A0A8H5M6C9</accession>
<keyword evidence="1" id="KW-1133">Transmembrane helix</keyword>
<keyword evidence="1" id="KW-0812">Transmembrane</keyword>
<dbReference type="AlphaFoldDB" id="A0A8H5M6C9"/>
<evidence type="ECO:0000313" key="3">
    <source>
        <dbReference type="Proteomes" id="UP000565441"/>
    </source>
</evidence>
<keyword evidence="1" id="KW-0472">Membrane</keyword>
<dbReference type="EMBL" id="JAACJP010000008">
    <property type="protein sequence ID" value="KAF5382417.1"/>
    <property type="molecule type" value="Genomic_DNA"/>
</dbReference>
<sequence length="392" mass="43653">MSASFPTRLSLDELEDTLGVLFVGYVVSMIAYGFTLFQAYVYHLLYTKDDWRIKATVTVVCVLDTATSALISHSVYYYIIPFFPLTPGVVDATITFCLENIFSVVVVYIVQLYYVIRIWKVCNNLILPGIIGFISTISFGLGLTMSVKLFQNLKFANLAVSSNKVVVSSSHALTFLAAFTTSCTLCFYLHPTRNSGVKPSEGWFDALSTFSLARGTLAAIVQLGYFIAVRFLPSHQSNSRFDNNEVRYDAGKAHLDAFSAHGKQALNSRDVYEGQGIDEEDFSRVDHSYEPSSSSASRNTGVRFDAMDSRGTINIEVPTRNIMSEESGKVNLHDASMNWDGGHDNRVCRSLRFVLSKQFIDEVSAARAPRYNVVRDLREIAQGYVANRGQQP</sequence>